<proteinExistence type="predicted"/>
<sequence>MMRLCLLAICEAFNDLIWKQKRRAKQFLHALRLLRLNI</sequence>
<accession>A0A2P2MFX1</accession>
<reference evidence="1" key="1">
    <citation type="submission" date="2018-02" db="EMBL/GenBank/DDBJ databases">
        <title>Rhizophora mucronata_Transcriptome.</title>
        <authorList>
            <person name="Meera S.P."/>
            <person name="Sreeshan A."/>
            <person name="Augustine A."/>
        </authorList>
    </citation>
    <scope>NUCLEOTIDE SEQUENCE</scope>
    <source>
        <tissue evidence="1">Leaf</tissue>
    </source>
</reference>
<name>A0A2P2MFX1_RHIMU</name>
<protein>
    <submittedName>
        <fullName evidence="1">Uncharacterized protein</fullName>
    </submittedName>
</protein>
<evidence type="ECO:0000313" key="1">
    <source>
        <dbReference type="EMBL" id="MBX29146.1"/>
    </source>
</evidence>
<dbReference type="EMBL" id="GGEC01048662">
    <property type="protein sequence ID" value="MBX29146.1"/>
    <property type="molecule type" value="Transcribed_RNA"/>
</dbReference>
<organism evidence="1">
    <name type="scientific">Rhizophora mucronata</name>
    <name type="common">Asiatic mangrove</name>
    <dbReference type="NCBI Taxonomy" id="61149"/>
    <lineage>
        <taxon>Eukaryota</taxon>
        <taxon>Viridiplantae</taxon>
        <taxon>Streptophyta</taxon>
        <taxon>Embryophyta</taxon>
        <taxon>Tracheophyta</taxon>
        <taxon>Spermatophyta</taxon>
        <taxon>Magnoliopsida</taxon>
        <taxon>eudicotyledons</taxon>
        <taxon>Gunneridae</taxon>
        <taxon>Pentapetalae</taxon>
        <taxon>rosids</taxon>
        <taxon>fabids</taxon>
        <taxon>Malpighiales</taxon>
        <taxon>Rhizophoraceae</taxon>
        <taxon>Rhizophora</taxon>
    </lineage>
</organism>
<dbReference type="AlphaFoldDB" id="A0A2P2MFX1"/>